<sequence>MHHCLTIQEIVANIIFEIPETFGPLDRTLAGLARTCRAFSEPALDALWCSQPNLFNLLKYLPADSYEANGSHLVPKRAPSLEHRWADEETEDLSPERWDNMAAVLIPFAAQISKFVVFDARGSFMELHCRFSNLQTQDTHHVKMLCQALAHIATLPLLESLHIALSVKDSTQFNVTVVPHKDQFRNLAVAEIHVTDLAVVNGLLVRPGFRHLESLAIMQFGIHHGSNWDLEELFKVLNARQESRTLLKKSRFIPVR</sequence>
<evidence type="ECO:0000313" key="2">
    <source>
        <dbReference type="Proteomes" id="UP000775547"/>
    </source>
</evidence>
<evidence type="ECO:0000313" key="1">
    <source>
        <dbReference type="EMBL" id="KAG5643531.1"/>
    </source>
</evidence>
<protein>
    <recommendedName>
        <fullName evidence="3">F-box domain-containing protein</fullName>
    </recommendedName>
</protein>
<proteinExistence type="predicted"/>
<reference evidence="1" key="1">
    <citation type="submission" date="2020-07" db="EMBL/GenBank/DDBJ databases">
        <authorList>
            <person name="Nieuwenhuis M."/>
            <person name="Van De Peppel L.J.J."/>
        </authorList>
    </citation>
    <scope>NUCLEOTIDE SEQUENCE</scope>
    <source>
        <strain evidence="1">AP01</strain>
        <tissue evidence="1">Mycelium</tissue>
    </source>
</reference>
<name>A0A9P7KD61_9AGAR</name>
<comment type="caution">
    <text evidence="1">The sequence shown here is derived from an EMBL/GenBank/DDBJ whole genome shotgun (WGS) entry which is preliminary data.</text>
</comment>
<accession>A0A9P7KD61</accession>
<gene>
    <name evidence="1" type="ORF">DXG03_000723</name>
</gene>
<dbReference type="Proteomes" id="UP000775547">
    <property type="component" value="Unassembled WGS sequence"/>
</dbReference>
<dbReference type="OrthoDB" id="268763at2759"/>
<dbReference type="AlphaFoldDB" id="A0A9P7KD61"/>
<reference evidence="1" key="2">
    <citation type="submission" date="2021-10" db="EMBL/GenBank/DDBJ databases">
        <title>Phylogenomics reveals ancestral predisposition of the termite-cultivated fungus Termitomyces towards a domesticated lifestyle.</title>
        <authorList>
            <person name="Auxier B."/>
            <person name="Grum-Grzhimaylo A."/>
            <person name="Cardenas M.E."/>
            <person name="Lodge J.D."/>
            <person name="Laessoe T."/>
            <person name="Pedersen O."/>
            <person name="Smith M.E."/>
            <person name="Kuyper T.W."/>
            <person name="Franco-Molano E.A."/>
            <person name="Baroni T.J."/>
            <person name="Aanen D.K."/>
        </authorList>
    </citation>
    <scope>NUCLEOTIDE SEQUENCE</scope>
    <source>
        <strain evidence="1">AP01</strain>
        <tissue evidence="1">Mycelium</tissue>
    </source>
</reference>
<organism evidence="1 2">
    <name type="scientific">Asterophora parasitica</name>
    <dbReference type="NCBI Taxonomy" id="117018"/>
    <lineage>
        <taxon>Eukaryota</taxon>
        <taxon>Fungi</taxon>
        <taxon>Dikarya</taxon>
        <taxon>Basidiomycota</taxon>
        <taxon>Agaricomycotina</taxon>
        <taxon>Agaricomycetes</taxon>
        <taxon>Agaricomycetidae</taxon>
        <taxon>Agaricales</taxon>
        <taxon>Tricholomatineae</taxon>
        <taxon>Lyophyllaceae</taxon>
        <taxon>Asterophora</taxon>
    </lineage>
</organism>
<keyword evidence="2" id="KW-1185">Reference proteome</keyword>
<dbReference type="EMBL" id="JABCKV010000108">
    <property type="protein sequence ID" value="KAG5643531.1"/>
    <property type="molecule type" value="Genomic_DNA"/>
</dbReference>
<evidence type="ECO:0008006" key="3">
    <source>
        <dbReference type="Google" id="ProtNLM"/>
    </source>
</evidence>